<evidence type="ECO:0000313" key="7">
    <source>
        <dbReference type="Proteomes" id="UP000636479"/>
    </source>
</evidence>
<keyword evidence="7" id="KW-1185">Reference proteome</keyword>
<dbReference type="GO" id="GO:0005635">
    <property type="term" value="C:nuclear envelope"/>
    <property type="evidence" value="ECO:0007669"/>
    <property type="project" value="TreeGrafter"/>
</dbReference>
<evidence type="ECO:0000313" key="6">
    <source>
        <dbReference type="EMBL" id="KAF7301791.1"/>
    </source>
</evidence>
<sequence length="1034" mass="115913">MNGVESVSTDEVFQVMSGCSSQDPAVLQASSARLKELLNVFGIYEALHEIAAQKAVPLHIRQQAIIQFKNSAAQHWRSRKVISDEQRISIRARTFTFLDEQDDTIAECNEHIVAKIARIDFPTNWRNLVDDLLQGIQATFQKHFSDPVNENAQDTLLLRRSLKLLSTICKEFSSVKMPSGLKTMAMIVSKSQSILAGLYSSLISTYLKNPYPGIISPRTCTDLLLGHLVFKSVSSIATWLFMRLTSAKSEIDPVAALNWIATLVAETFEALKQLTKLRLQIIRDVGAGLKSNAFALRSVHVLTKHIRSIGKFLRRLQELSVLRFSALPCCPDLVAWYWSQQAKLALKRTRFKPDQCSDTTEAPYPVRFLVQGMVLFKENLSQWKPTRRDGVENANALPTNFVEVAVETLIRQFMPLKDAELTEWMNDPEQWVNDEDSVNEQWVFEIRPCSERVLMALSVAFPDTVATLLLNLYNSFGTIPANDLQQVIQKEALYCAIGRCAPKLKTILPFQQWMQTTLAAEAQSTNSVYPIIKRRIAWLLGKLVIADSCIAVTDPLLWQILVHLIRDRGPGSDAVVRLSAAIALRECIDTLEFNIEVFAPFLPDVVSELVKLLGEVDTFEMKRRVDYTLNVVIEQAGERISDLVPIIADPIPRFWLDASENFAFKSTLLETVTKLVEATKQRSTSLHGLVVPLVREGLMPEVASHLDEDALTLWLAALRHTTTLQNTTGVGLVELYPKAVALLATNLDLLGKATDIIVAHLLVDASTILQTSAVDLFRAFVNALSSAAVERNIKDMILALNLLVQLAPSALWGEPMHTSGLFSVLLKTIVEGETKAQAQILMEHILLMSRIVMADPQMFLQLMAATATPNMSENKLYELLLDQWWGTWDNMSEARHRKLSAMGMAALVSTARPDVLERLHGDIFNMWTDVLLELKEAMQAAASDDGEYQVSLHRHWDLDEAPSDYYQDTEGTLEYERRKALYDHDPVRTVKLTAYIAEKLNAAQTQCGPQAFQINYLSKADPAVLAQIQNELAH</sequence>
<keyword evidence="4" id="KW-0539">Nucleus</keyword>
<organism evidence="6 7">
    <name type="scientific">Mycena indigotica</name>
    <dbReference type="NCBI Taxonomy" id="2126181"/>
    <lineage>
        <taxon>Eukaryota</taxon>
        <taxon>Fungi</taxon>
        <taxon>Dikarya</taxon>
        <taxon>Basidiomycota</taxon>
        <taxon>Agaricomycotina</taxon>
        <taxon>Agaricomycetes</taxon>
        <taxon>Agaricomycetidae</taxon>
        <taxon>Agaricales</taxon>
        <taxon>Marasmiineae</taxon>
        <taxon>Mycenaceae</taxon>
        <taxon>Mycena</taxon>
    </lineage>
</organism>
<dbReference type="GeneID" id="59346663"/>
<proteinExistence type="inferred from homology"/>
<dbReference type="SMART" id="SM00913">
    <property type="entry name" value="IBN_N"/>
    <property type="match status" value="1"/>
</dbReference>
<keyword evidence="3" id="KW-0813">Transport</keyword>
<comment type="caution">
    <text evidence="6">The sequence shown here is derived from an EMBL/GenBank/DDBJ whole genome shotgun (WGS) entry which is preliminary data.</text>
</comment>
<feature type="domain" description="Importin N-terminal" evidence="5">
    <location>
        <begin position="30"/>
        <end position="100"/>
    </location>
</feature>
<dbReference type="PANTHER" id="PTHR10997:SF7">
    <property type="entry name" value="IMPORTIN-11"/>
    <property type="match status" value="1"/>
</dbReference>
<dbReference type="Pfam" id="PF03810">
    <property type="entry name" value="IBN_N"/>
    <property type="match status" value="1"/>
</dbReference>
<dbReference type="Proteomes" id="UP000636479">
    <property type="component" value="Unassembled WGS sequence"/>
</dbReference>
<dbReference type="GO" id="GO:0005829">
    <property type="term" value="C:cytosol"/>
    <property type="evidence" value="ECO:0007669"/>
    <property type="project" value="TreeGrafter"/>
</dbReference>
<dbReference type="RefSeq" id="XP_037219791.1">
    <property type="nucleotide sequence ID" value="XM_037364147.1"/>
</dbReference>
<dbReference type="Gene3D" id="1.25.10.10">
    <property type="entry name" value="Leucine-rich Repeat Variant"/>
    <property type="match status" value="1"/>
</dbReference>
<evidence type="ECO:0000259" key="5">
    <source>
        <dbReference type="PROSITE" id="PS50166"/>
    </source>
</evidence>
<reference evidence="6" key="1">
    <citation type="submission" date="2020-05" db="EMBL/GenBank/DDBJ databases">
        <title>Mycena genomes resolve the evolution of fungal bioluminescence.</title>
        <authorList>
            <person name="Tsai I.J."/>
        </authorList>
    </citation>
    <scope>NUCLEOTIDE SEQUENCE</scope>
    <source>
        <strain evidence="6">171206Taipei</strain>
    </source>
</reference>
<dbReference type="InterPro" id="IPR058669">
    <property type="entry name" value="TPR_IPO7/11-like"/>
</dbReference>
<evidence type="ECO:0000256" key="4">
    <source>
        <dbReference type="ARBA" id="ARBA00023242"/>
    </source>
</evidence>
<gene>
    <name evidence="6" type="ORF">MIND_00744800</name>
</gene>
<dbReference type="AlphaFoldDB" id="A0A8H6SLV1"/>
<protein>
    <submittedName>
        <fullName evidence="6">Importin N-terminal domain-containing protein</fullName>
    </submittedName>
</protein>
<dbReference type="InterPro" id="IPR011989">
    <property type="entry name" value="ARM-like"/>
</dbReference>
<dbReference type="SUPFAM" id="SSF48371">
    <property type="entry name" value="ARM repeat"/>
    <property type="match status" value="1"/>
</dbReference>
<dbReference type="GO" id="GO:0006606">
    <property type="term" value="P:protein import into nucleus"/>
    <property type="evidence" value="ECO:0007669"/>
    <property type="project" value="TreeGrafter"/>
</dbReference>
<name>A0A8H6SLV1_9AGAR</name>
<comment type="subcellular location">
    <subcellularLocation>
        <location evidence="1">Nucleus</location>
    </subcellularLocation>
</comment>
<dbReference type="PROSITE" id="PS50166">
    <property type="entry name" value="IMPORTIN_B_NT"/>
    <property type="match status" value="1"/>
</dbReference>
<accession>A0A8H6SLV1</accession>
<dbReference type="OrthoDB" id="361693at2759"/>
<dbReference type="Pfam" id="PF25758">
    <property type="entry name" value="TPR_IPO11"/>
    <property type="match status" value="1"/>
</dbReference>
<dbReference type="GO" id="GO:0031267">
    <property type="term" value="F:small GTPase binding"/>
    <property type="evidence" value="ECO:0007669"/>
    <property type="project" value="InterPro"/>
</dbReference>
<evidence type="ECO:0000256" key="3">
    <source>
        <dbReference type="ARBA" id="ARBA00022448"/>
    </source>
</evidence>
<comment type="similarity">
    <text evidence="2">Belongs to the importin beta family.</text>
</comment>
<evidence type="ECO:0000256" key="2">
    <source>
        <dbReference type="ARBA" id="ARBA00007991"/>
    </source>
</evidence>
<dbReference type="PANTHER" id="PTHR10997">
    <property type="entry name" value="IMPORTIN-7, 8, 11"/>
    <property type="match status" value="1"/>
</dbReference>
<dbReference type="InterPro" id="IPR001494">
    <property type="entry name" value="Importin-beta_N"/>
</dbReference>
<dbReference type="InterPro" id="IPR016024">
    <property type="entry name" value="ARM-type_fold"/>
</dbReference>
<evidence type="ECO:0000256" key="1">
    <source>
        <dbReference type="ARBA" id="ARBA00004123"/>
    </source>
</evidence>
<dbReference type="EMBL" id="JACAZF010000006">
    <property type="protein sequence ID" value="KAF7301791.1"/>
    <property type="molecule type" value="Genomic_DNA"/>
</dbReference>